<evidence type="ECO:0000256" key="1">
    <source>
        <dbReference type="SAM" id="Coils"/>
    </source>
</evidence>
<dbReference type="Proteomes" id="UP000229816">
    <property type="component" value="Unassembled WGS sequence"/>
</dbReference>
<gene>
    <name evidence="3" type="ORF">CO054_00310</name>
</gene>
<dbReference type="AlphaFoldDB" id="A0A2M8ETG3"/>
<dbReference type="EMBL" id="PFSF01000007">
    <property type="protein sequence ID" value="PJC28412.1"/>
    <property type="molecule type" value="Genomic_DNA"/>
</dbReference>
<feature type="coiled-coil region" evidence="1">
    <location>
        <begin position="43"/>
        <end position="106"/>
    </location>
</feature>
<comment type="caution">
    <text evidence="3">The sequence shown here is derived from an EMBL/GenBank/DDBJ whole genome shotgun (WGS) entry which is preliminary data.</text>
</comment>
<feature type="transmembrane region" description="Helical" evidence="2">
    <location>
        <begin position="12"/>
        <end position="30"/>
    </location>
</feature>
<keyword evidence="2" id="KW-1133">Transmembrane helix</keyword>
<reference evidence="4" key="1">
    <citation type="submission" date="2017-09" db="EMBL/GenBank/DDBJ databases">
        <title>Depth-based differentiation of microbial function through sediment-hosted aquifers and enrichment of novel symbionts in the deep terrestrial subsurface.</title>
        <authorList>
            <person name="Probst A.J."/>
            <person name="Ladd B."/>
            <person name="Jarett J.K."/>
            <person name="Geller-Mcgrath D.E."/>
            <person name="Sieber C.M.K."/>
            <person name="Emerson J.B."/>
            <person name="Anantharaman K."/>
            <person name="Thomas B.C."/>
            <person name="Malmstrom R."/>
            <person name="Stieglmeier M."/>
            <person name="Klingl A."/>
            <person name="Woyke T."/>
            <person name="Ryan C.M."/>
            <person name="Banfield J.F."/>
        </authorList>
    </citation>
    <scope>NUCLEOTIDE SEQUENCE [LARGE SCALE GENOMIC DNA]</scope>
</reference>
<evidence type="ECO:0008006" key="5">
    <source>
        <dbReference type="Google" id="ProtNLM"/>
    </source>
</evidence>
<proteinExistence type="predicted"/>
<accession>A0A2M8ETG3</accession>
<evidence type="ECO:0000313" key="3">
    <source>
        <dbReference type="EMBL" id="PJC28412.1"/>
    </source>
</evidence>
<keyword evidence="2" id="KW-0812">Transmembrane</keyword>
<sequence>MNDHEHHDNNFFSGLVLGALLGAGFFWFLTSTEEGKKVKKQLKEKSQDTLDNLSDIVAELEEKGEEFNQRAKEIQVELEEKASDIKEEVVEEAKEGLSQIEKLRERGRKAVKFFTRNGKPLA</sequence>
<keyword evidence="1" id="KW-0175">Coiled coil</keyword>
<name>A0A2M8ETG3_9BACT</name>
<evidence type="ECO:0000256" key="2">
    <source>
        <dbReference type="SAM" id="Phobius"/>
    </source>
</evidence>
<keyword evidence="2" id="KW-0472">Membrane</keyword>
<evidence type="ECO:0000313" key="4">
    <source>
        <dbReference type="Proteomes" id="UP000229816"/>
    </source>
</evidence>
<protein>
    <recommendedName>
        <fullName evidence="5">YtxH domain-containing protein</fullName>
    </recommendedName>
</protein>
<organism evidence="3 4">
    <name type="scientific">Candidatus Shapirobacteria bacterium CG_4_9_14_0_2_um_filter_39_11</name>
    <dbReference type="NCBI Taxonomy" id="1974478"/>
    <lineage>
        <taxon>Bacteria</taxon>
        <taxon>Candidatus Shapironibacteriota</taxon>
    </lineage>
</organism>